<name>A0A250IH15_9BACT</name>
<dbReference type="Proteomes" id="UP000217289">
    <property type="component" value="Chromosome"/>
</dbReference>
<dbReference type="OrthoDB" id="5515368at2"/>
<keyword evidence="3" id="KW-1185">Reference proteome</keyword>
<organism evidence="2 3">
    <name type="scientific">Melittangium boletus DSM 14713</name>
    <dbReference type="NCBI Taxonomy" id="1294270"/>
    <lineage>
        <taxon>Bacteria</taxon>
        <taxon>Pseudomonadati</taxon>
        <taxon>Myxococcota</taxon>
        <taxon>Myxococcia</taxon>
        <taxon>Myxococcales</taxon>
        <taxon>Cystobacterineae</taxon>
        <taxon>Archangiaceae</taxon>
        <taxon>Melittangium</taxon>
    </lineage>
</organism>
<dbReference type="EMBL" id="CP022163">
    <property type="protein sequence ID" value="ATB30451.1"/>
    <property type="molecule type" value="Genomic_DNA"/>
</dbReference>
<dbReference type="InterPro" id="IPR018568">
    <property type="entry name" value="DUF2019"/>
</dbReference>
<dbReference type="InterPro" id="IPR016024">
    <property type="entry name" value="ARM-type_fold"/>
</dbReference>
<evidence type="ECO:0000313" key="2">
    <source>
        <dbReference type="EMBL" id="ATB30451.1"/>
    </source>
</evidence>
<reference evidence="2 3" key="1">
    <citation type="submission" date="2017-06" db="EMBL/GenBank/DDBJ databases">
        <authorList>
            <person name="Kim H.J."/>
            <person name="Triplett B.A."/>
        </authorList>
    </citation>
    <scope>NUCLEOTIDE SEQUENCE [LARGE SCALE GENOMIC DNA]</scope>
    <source>
        <strain evidence="2 3">DSM 14713</strain>
    </source>
</reference>
<evidence type="ECO:0000313" key="3">
    <source>
        <dbReference type="Proteomes" id="UP000217289"/>
    </source>
</evidence>
<protein>
    <recommendedName>
        <fullName evidence="1">DUF2019 domain-containing protein</fullName>
    </recommendedName>
</protein>
<proteinExistence type="predicted"/>
<dbReference type="SUPFAM" id="SSF48371">
    <property type="entry name" value="ARM repeat"/>
    <property type="match status" value="1"/>
</dbReference>
<dbReference type="AlphaFoldDB" id="A0A250IH15"/>
<accession>A0A250IH15</accession>
<dbReference type="RefSeq" id="WP_095978904.1">
    <property type="nucleotide sequence ID" value="NZ_CP022163.1"/>
</dbReference>
<dbReference type="KEGG" id="mbd:MEBOL_003912"/>
<evidence type="ECO:0000259" key="1">
    <source>
        <dbReference type="Pfam" id="PF09450"/>
    </source>
</evidence>
<gene>
    <name evidence="2" type="ORF">MEBOL_003912</name>
</gene>
<dbReference type="Gene3D" id="1.25.40.70">
    <property type="entry name" value="Phosphatidylinositol 3-kinase, accessory domain (PIK)"/>
    <property type="match status" value="1"/>
</dbReference>
<dbReference type="InterPro" id="IPR042236">
    <property type="entry name" value="PI3K_accessory_sf"/>
</dbReference>
<dbReference type="Pfam" id="PF09450">
    <property type="entry name" value="DUF2019"/>
    <property type="match status" value="1"/>
</dbReference>
<sequence length="116" mass="12699">MSLEELVERFAQHVAAQTEAIRRGDAKTGNKHAKQYTAALLELRARGNAGRDALAVLLKHPQTDVRSMAAAFLLRYRTTEARAVLEATAKEGGVAAIGAIMTLRRWDDGTWALDPE</sequence>
<feature type="domain" description="DUF2019" evidence="1">
    <location>
        <begin position="4"/>
        <end position="105"/>
    </location>
</feature>